<evidence type="ECO:0000313" key="11">
    <source>
        <dbReference type="EMBL" id="WQQ27884.1"/>
    </source>
</evidence>
<dbReference type="SUPFAM" id="SSF52743">
    <property type="entry name" value="Subtilisin-like"/>
    <property type="match status" value="1"/>
</dbReference>
<evidence type="ECO:0000256" key="6">
    <source>
        <dbReference type="RuleBase" id="RU003355"/>
    </source>
</evidence>
<dbReference type="PROSITE" id="PS51892">
    <property type="entry name" value="SUBTILASE"/>
    <property type="match status" value="1"/>
</dbReference>
<sequence>MRARTGALRLVAALLVAGGLSAVTHDSAAGVPERQRDDDRATSTDERAGRVIQGQYIVVMKKRVGTAATRDARSDVVRGGGDILFDYGDVLDGFAARLPERALQALENNPNVAYVEADRTVVALGDQYDPPWGLDRIDQRARGLSRSYHYDTTGAGVKAYIVDSGIRRTHAQFGTRASHGFTAINDGRGSRDCNGHGTHVAGTVGSNAYGVAKKVNLVAVRVLDCEGNGSNAGVIAGIDWVTGDHQAGQPAVANMSLGGPFSNAVNTAVANSIADGVSFVVAAGNDNIDACTVSPASAPAALTVGATTYTDARASYSNWGTCLDLFAPGSQVLSTYATSDSGLHIENGTSMASPHVAGVVATYLQANPAASPATVANAVLNSATPDKVTNVGVGSPNRLLYSKFDSTNTSPPPPGSTNRVKQPGFESGPGVWQGTEWSINCDDGDPVARNGKCHVWLRGYGTAGTDQLSQRGIVLPAAAKTLRFHTWIASAETGSTAFDKLFVRVVANGTTTTVKTFSNLNESTGYVQRSIPLGAFKGKTIELRFVGVEDSSRATSFLIDNVSIS</sequence>
<evidence type="ECO:0000256" key="3">
    <source>
        <dbReference type="ARBA" id="ARBA00022801"/>
    </source>
</evidence>
<dbReference type="Pfam" id="PF05922">
    <property type="entry name" value="Inhibitor_I9"/>
    <property type="match status" value="1"/>
</dbReference>
<dbReference type="InterPro" id="IPR037045">
    <property type="entry name" value="S8pro/Inhibitor_I9_sf"/>
</dbReference>
<evidence type="ECO:0000313" key="12">
    <source>
        <dbReference type="Proteomes" id="UP001327225"/>
    </source>
</evidence>
<feature type="signal peptide" evidence="8">
    <location>
        <begin position="1"/>
        <end position="22"/>
    </location>
</feature>
<protein>
    <submittedName>
        <fullName evidence="11">S8 family peptidase</fullName>
        <ecNumber evidence="11">3.4.-.-</ecNumber>
    </submittedName>
</protein>
<dbReference type="InterPro" id="IPR034193">
    <property type="entry name" value="PCSK9_ProteinaseK-like"/>
</dbReference>
<evidence type="ECO:0000256" key="2">
    <source>
        <dbReference type="ARBA" id="ARBA00022670"/>
    </source>
</evidence>
<dbReference type="EC" id="3.4.-.-" evidence="11"/>
<evidence type="ECO:0000256" key="8">
    <source>
        <dbReference type="SAM" id="SignalP"/>
    </source>
</evidence>
<dbReference type="Gene3D" id="2.60.120.260">
    <property type="entry name" value="Galactose-binding domain-like"/>
    <property type="match status" value="1"/>
</dbReference>
<dbReference type="InterPro" id="IPR023827">
    <property type="entry name" value="Peptidase_S8_Asp-AS"/>
</dbReference>
<evidence type="ECO:0000259" key="10">
    <source>
        <dbReference type="Pfam" id="PF05922"/>
    </source>
</evidence>
<name>A0ABZ0ZVM8_9ACTN</name>
<feature type="domain" description="Inhibitor I9" evidence="10">
    <location>
        <begin position="55"/>
        <end position="121"/>
    </location>
</feature>
<dbReference type="Pfam" id="PF00082">
    <property type="entry name" value="Peptidase_S8"/>
    <property type="match status" value="1"/>
</dbReference>
<organism evidence="11 12">
    <name type="scientific">Nocardioides bizhenqiangii</name>
    <dbReference type="NCBI Taxonomy" id="3095076"/>
    <lineage>
        <taxon>Bacteria</taxon>
        <taxon>Bacillati</taxon>
        <taxon>Actinomycetota</taxon>
        <taxon>Actinomycetes</taxon>
        <taxon>Propionibacteriales</taxon>
        <taxon>Nocardioidaceae</taxon>
        <taxon>Nocardioides</taxon>
    </lineage>
</organism>
<keyword evidence="2 5" id="KW-0645">Protease</keyword>
<keyword evidence="3 5" id="KW-0378">Hydrolase</keyword>
<dbReference type="InterPro" id="IPR023828">
    <property type="entry name" value="Peptidase_S8_Ser-AS"/>
</dbReference>
<dbReference type="Proteomes" id="UP001327225">
    <property type="component" value="Chromosome"/>
</dbReference>
<accession>A0ABZ0ZVM8</accession>
<keyword evidence="8" id="KW-0732">Signal</keyword>
<feature type="active site" description="Charge relay system" evidence="5">
    <location>
        <position position="196"/>
    </location>
</feature>
<evidence type="ECO:0000256" key="4">
    <source>
        <dbReference type="ARBA" id="ARBA00022825"/>
    </source>
</evidence>
<dbReference type="Gene3D" id="3.40.50.200">
    <property type="entry name" value="Peptidase S8/S53 domain"/>
    <property type="match status" value="1"/>
</dbReference>
<dbReference type="PROSITE" id="PS00136">
    <property type="entry name" value="SUBTILASE_ASP"/>
    <property type="match status" value="1"/>
</dbReference>
<dbReference type="PANTHER" id="PTHR43806">
    <property type="entry name" value="PEPTIDASE S8"/>
    <property type="match status" value="1"/>
</dbReference>
<dbReference type="CDD" id="cd04077">
    <property type="entry name" value="Peptidases_S8_PCSK9_ProteinaseK_like"/>
    <property type="match status" value="1"/>
</dbReference>
<feature type="region of interest" description="Disordered" evidence="7">
    <location>
        <begin position="27"/>
        <end position="46"/>
    </location>
</feature>
<feature type="compositionally biased region" description="Basic and acidic residues" evidence="7">
    <location>
        <begin position="33"/>
        <end position="46"/>
    </location>
</feature>
<dbReference type="PANTHER" id="PTHR43806:SF11">
    <property type="entry name" value="CEREVISIN-RELATED"/>
    <property type="match status" value="1"/>
</dbReference>
<comment type="similarity">
    <text evidence="1 5 6">Belongs to the peptidase S8 family.</text>
</comment>
<dbReference type="PRINTS" id="PR00723">
    <property type="entry name" value="SUBTILISIN"/>
</dbReference>
<feature type="active site" description="Charge relay system" evidence="5">
    <location>
        <position position="350"/>
    </location>
</feature>
<dbReference type="GO" id="GO:0016787">
    <property type="term" value="F:hydrolase activity"/>
    <property type="evidence" value="ECO:0007669"/>
    <property type="project" value="UniProtKB-KW"/>
</dbReference>
<dbReference type="InterPro" id="IPR050131">
    <property type="entry name" value="Peptidase_S8_subtilisin-like"/>
</dbReference>
<gene>
    <name evidence="11" type="ORF">SHK19_06530</name>
</gene>
<evidence type="ECO:0000256" key="1">
    <source>
        <dbReference type="ARBA" id="ARBA00011073"/>
    </source>
</evidence>
<dbReference type="EMBL" id="CP141059">
    <property type="protein sequence ID" value="WQQ27884.1"/>
    <property type="molecule type" value="Genomic_DNA"/>
</dbReference>
<dbReference type="InterPro" id="IPR015500">
    <property type="entry name" value="Peptidase_S8_subtilisin-rel"/>
</dbReference>
<evidence type="ECO:0000256" key="7">
    <source>
        <dbReference type="SAM" id="MobiDB-lite"/>
    </source>
</evidence>
<dbReference type="PROSITE" id="PS00138">
    <property type="entry name" value="SUBTILASE_SER"/>
    <property type="match status" value="1"/>
</dbReference>
<dbReference type="InterPro" id="IPR000209">
    <property type="entry name" value="Peptidase_S8/S53_dom"/>
</dbReference>
<keyword evidence="4 5" id="KW-0720">Serine protease</keyword>
<dbReference type="InterPro" id="IPR022398">
    <property type="entry name" value="Peptidase_S8_His-AS"/>
</dbReference>
<evidence type="ECO:0000256" key="5">
    <source>
        <dbReference type="PROSITE-ProRule" id="PRU01240"/>
    </source>
</evidence>
<feature type="chain" id="PRO_5046488484" evidence="8">
    <location>
        <begin position="23"/>
        <end position="565"/>
    </location>
</feature>
<proteinExistence type="inferred from homology"/>
<evidence type="ECO:0000259" key="9">
    <source>
        <dbReference type="Pfam" id="PF00082"/>
    </source>
</evidence>
<dbReference type="RefSeq" id="WP_322938163.1">
    <property type="nucleotide sequence ID" value="NZ_CP141059.1"/>
</dbReference>
<dbReference type="SUPFAM" id="SSF54897">
    <property type="entry name" value="Protease propeptides/inhibitors"/>
    <property type="match status" value="1"/>
</dbReference>
<dbReference type="InterPro" id="IPR036852">
    <property type="entry name" value="Peptidase_S8/S53_dom_sf"/>
</dbReference>
<dbReference type="Gene3D" id="3.30.70.80">
    <property type="entry name" value="Peptidase S8 propeptide/proteinase inhibitor I9"/>
    <property type="match status" value="1"/>
</dbReference>
<feature type="region of interest" description="Disordered" evidence="7">
    <location>
        <begin position="402"/>
        <end position="429"/>
    </location>
</feature>
<dbReference type="InterPro" id="IPR010259">
    <property type="entry name" value="S8pro/Inhibitor_I9"/>
</dbReference>
<reference evidence="12" key="1">
    <citation type="submission" date="2023-12" db="EMBL/GenBank/DDBJ databases">
        <title>Novel species in genus Nocardioides.</title>
        <authorList>
            <person name="Zhou H."/>
        </authorList>
    </citation>
    <scope>NUCLEOTIDE SEQUENCE [LARGE SCALE GENOMIC DNA]</scope>
    <source>
        <strain evidence="12">HM61</strain>
    </source>
</reference>
<feature type="domain" description="Peptidase S8/S53" evidence="9">
    <location>
        <begin position="154"/>
        <end position="389"/>
    </location>
</feature>
<keyword evidence="12" id="KW-1185">Reference proteome</keyword>
<dbReference type="PROSITE" id="PS00137">
    <property type="entry name" value="SUBTILASE_HIS"/>
    <property type="match status" value="1"/>
</dbReference>
<feature type="active site" description="Charge relay system" evidence="5">
    <location>
        <position position="163"/>
    </location>
</feature>